<feature type="transmembrane region" description="Helical" evidence="2">
    <location>
        <begin position="129"/>
        <end position="149"/>
    </location>
</feature>
<dbReference type="Proteomes" id="UP001370490">
    <property type="component" value="Unassembled WGS sequence"/>
</dbReference>
<dbReference type="PANTHER" id="PTHR43592">
    <property type="entry name" value="CAAX AMINO TERMINAL PROTEASE"/>
    <property type="match status" value="1"/>
</dbReference>
<feature type="region of interest" description="Disordered" evidence="1">
    <location>
        <begin position="51"/>
        <end position="77"/>
    </location>
</feature>
<accession>A0AAN8ZAN3</accession>
<evidence type="ECO:0000313" key="4">
    <source>
        <dbReference type="Proteomes" id="UP001370490"/>
    </source>
</evidence>
<protein>
    <submittedName>
        <fullName evidence="3">Uncharacterized protein</fullName>
    </submittedName>
</protein>
<name>A0AAN8ZAN3_9MAGN</name>
<comment type="caution">
    <text evidence="3">The sequence shown here is derived from an EMBL/GenBank/DDBJ whole genome shotgun (WGS) entry which is preliminary data.</text>
</comment>
<reference evidence="3 4" key="1">
    <citation type="submission" date="2023-12" db="EMBL/GenBank/DDBJ databases">
        <title>A high-quality genome assembly for Dillenia turbinata (Dilleniales).</title>
        <authorList>
            <person name="Chanderbali A."/>
        </authorList>
    </citation>
    <scope>NUCLEOTIDE SEQUENCE [LARGE SCALE GENOMIC DNA]</scope>
    <source>
        <strain evidence="3">LSX21</strain>
        <tissue evidence="3">Leaf</tissue>
    </source>
</reference>
<dbReference type="EMBL" id="JBAMMX010000011">
    <property type="protein sequence ID" value="KAK6930902.1"/>
    <property type="molecule type" value="Genomic_DNA"/>
</dbReference>
<keyword evidence="2" id="KW-0812">Transmembrane</keyword>
<keyword evidence="4" id="KW-1185">Reference proteome</keyword>
<feature type="transmembrane region" description="Helical" evidence="2">
    <location>
        <begin position="96"/>
        <end position="117"/>
    </location>
</feature>
<gene>
    <name evidence="3" type="ORF">RJ641_002695</name>
</gene>
<dbReference type="PANTHER" id="PTHR43592:SF7">
    <property type="entry name" value="CAAX AMINO TERMINAL PROTEASE FAMILY PROTEIN"/>
    <property type="match status" value="1"/>
</dbReference>
<evidence type="ECO:0000256" key="2">
    <source>
        <dbReference type="SAM" id="Phobius"/>
    </source>
</evidence>
<proteinExistence type="predicted"/>
<keyword evidence="2" id="KW-1133">Transmembrane helix</keyword>
<evidence type="ECO:0000256" key="1">
    <source>
        <dbReference type="SAM" id="MobiDB-lite"/>
    </source>
</evidence>
<sequence length="327" mass="36854">MEVLALVRSIPVLSIPQLPQITQKRTGFTIRTFARKEFAKQSRKREQIPIKSPIDNHNGFKDESFANSDGDEDKTKEPINNLVAENSIRYPARSTVLLACTFTSGLIAGLGLIIRQVVLLPKSVVGFEIWHVELIIGLVLLISSSRYLLLKAWPDFAESSEAANVQVLTSLQPLDYLVVAFLPGISEIQSWFLITKILVGLTGVALSWGTITSFWDQLEECTAGCCHLWCLAFGEWQKIFVCSLRNLPQASRLVLARVKLGLKIGNICGAFIWVCNDRLIQCRRANGFTCSEQFGRRDHMALYIKISEADMRHAYHFWRAVCIRLDL</sequence>
<dbReference type="AlphaFoldDB" id="A0AAN8ZAN3"/>
<keyword evidence="2" id="KW-0472">Membrane</keyword>
<organism evidence="3 4">
    <name type="scientific">Dillenia turbinata</name>
    <dbReference type="NCBI Taxonomy" id="194707"/>
    <lineage>
        <taxon>Eukaryota</taxon>
        <taxon>Viridiplantae</taxon>
        <taxon>Streptophyta</taxon>
        <taxon>Embryophyta</taxon>
        <taxon>Tracheophyta</taxon>
        <taxon>Spermatophyta</taxon>
        <taxon>Magnoliopsida</taxon>
        <taxon>eudicotyledons</taxon>
        <taxon>Gunneridae</taxon>
        <taxon>Pentapetalae</taxon>
        <taxon>Dilleniales</taxon>
        <taxon>Dilleniaceae</taxon>
        <taxon>Dillenia</taxon>
    </lineage>
</organism>
<evidence type="ECO:0000313" key="3">
    <source>
        <dbReference type="EMBL" id="KAK6930902.1"/>
    </source>
</evidence>